<dbReference type="AlphaFoldDB" id="M3FSV2"/>
<dbReference type="Proteomes" id="UP000011770">
    <property type="component" value="Unassembled WGS sequence"/>
</dbReference>
<protein>
    <submittedName>
        <fullName evidence="2">E1-E2 ATPase domain protein</fullName>
    </submittedName>
</protein>
<comment type="caution">
    <text evidence="2">The sequence shown here is derived from an EMBL/GenBank/DDBJ whole genome shotgun (WGS) entry which is preliminary data.</text>
</comment>
<dbReference type="PANTHER" id="PTHR46594:SF4">
    <property type="entry name" value="P-TYPE CATION-TRANSPORTING ATPASE"/>
    <property type="match status" value="1"/>
</dbReference>
<organism evidence="2 3">
    <name type="scientific">Leptospira weilii serovar Topaz str. LT2116</name>
    <dbReference type="NCBI Taxonomy" id="1088540"/>
    <lineage>
        <taxon>Bacteria</taxon>
        <taxon>Pseudomonadati</taxon>
        <taxon>Spirochaetota</taxon>
        <taxon>Spirochaetia</taxon>
        <taxon>Leptospirales</taxon>
        <taxon>Leptospiraceae</taxon>
        <taxon>Leptospira</taxon>
    </lineage>
</organism>
<evidence type="ECO:0000313" key="2">
    <source>
        <dbReference type="EMBL" id="EMF83367.1"/>
    </source>
</evidence>
<gene>
    <name evidence="2" type="ORF">LEP1GSC188_2030</name>
</gene>
<evidence type="ECO:0000256" key="1">
    <source>
        <dbReference type="ARBA" id="ARBA00022723"/>
    </source>
</evidence>
<evidence type="ECO:0000313" key="3">
    <source>
        <dbReference type="Proteomes" id="UP000011770"/>
    </source>
</evidence>
<proteinExistence type="predicted"/>
<reference evidence="2 3" key="1">
    <citation type="submission" date="2013-01" db="EMBL/GenBank/DDBJ databases">
        <authorList>
            <person name="Harkins D.M."/>
            <person name="Durkin A.S."/>
            <person name="Brinkac L.M."/>
            <person name="Haft D.H."/>
            <person name="Selengut J.D."/>
            <person name="Sanka R."/>
            <person name="DePew J."/>
            <person name="Purushe J."/>
            <person name="Tulsiani S.M."/>
            <person name="Graham G.C."/>
            <person name="Burns M.-A."/>
            <person name="Dohnt M.F."/>
            <person name="Smythe L.D."/>
            <person name="McKay D.B."/>
            <person name="Craig S.B."/>
            <person name="Vinetz J.M."/>
            <person name="Sutton G.G."/>
            <person name="Nierman W.C."/>
            <person name="Fouts D.E."/>
        </authorList>
    </citation>
    <scope>NUCLEOTIDE SEQUENCE [LARGE SCALE GENOMIC DNA]</scope>
    <source>
        <strain evidence="2 3">LT2116</strain>
    </source>
</reference>
<dbReference type="PANTHER" id="PTHR46594">
    <property type="entry name" value="P-TYPE CATION-TRANSPORTING ATPASE"/>
    <property type="match status" value="1"/>
</dbReference>
<dbReference type="EMBL" id="AHOR02000013">
    <property type="protein sequence ID" value="EMF83367.1"/>
    <property type="molecule type" value="Genomic_DNA"/>
</dbReference>
<keyword evidence="1" id="KW-0479">Metal-binding</keyword>
<dbReference type="GO" id="GO:0046872">
    <property type="term" value="F:metal ion binding"/>
    <property type="evidence" value="ECO:0007669"/>
    <property type="project" value="UniProtKB-KW"/>
</dbReference>
<accession>M3FSV2</accession>
<sequence>MEKATAVLVIVPPCALDLVTPISILAGSGKTATLGISFRTAETLEIAHKIDTILLDKTGT</sequence>
<name>M3FSV2_9LEPT</name>